<evidence type="ECO:0000313" key="1">
    <source>
        <dbReference type="EMBL" id="OMO50889.1"/>
    </source>
</evidence>
<comment type="caution">
    <text evidence="1">The sequence shown here is derived from an EMBL/GenBank/DDBJ whole genome shotgun (WGS) entry which is preliminary data.</text>
</comment>
<organism evidence="1 2">
    <name type="scientific">Corchorus capsularis</name>
    <name type="common">Jute</name>
    <dbReference type="NCBI Taxonomy" id="210143"/>
    <lineage>
        <taxon>Eukaryota</taxon>
        <taxon>Viridiplantae</taxon>
        <taxon>Streptophyta</taxon>
        <taxon>Embryophyta</taxon>
        <taxon>Tracheophyta</taxon>
        <taxon>Spermatophyta</taxon>
        <taxon>Magnoliopsida</taxon>
        <taxon>eudicotyledons</taxon>
        <taxon>Gunneridae</taxon>
        <taxon>Pentapetalae</taxon>
        <taxon>rosids</taxon>
        <taxon>malvids</taxon>
        <taxon>Malvales</taxon>
        <taxon>Malvaceae</taxon>
        <taxon>Grewioideae</taxon>
        <taxon>Apeibeae</taxon>
        <taxon>Corchorus</taxon>
    </lineage>
</organism>
<dbReference type="Gramene" id="OMO50889">
    <property type="protein sequence ID" value="OMO50889"/>
    <property type="gene ID" value="CCACVL1_30170"/>
</dbReference>
<gene>
    <name evidence="1" type="ORF">CCACVL1_30170</name>
</gene>
<dbReference type="Proteomes" id="UP000188268">
    <property type="component" value="Unassembled WGS sequence"/>
</dbReference>
<proteinExistence type="predicted"/>
<reference evidence="1 2" key="1">
    <citation type="submission" date="2013-09" db="EMBL/GenBank/DDBJ databases">
        <title>Corchorus capsularis genome sequencing.</title>
        <authorList>
            <person name="Alam M."/>
            <person name="Haque M.S."/>
            <person name="Islam M.S."/>
            <person name="Emdad E.M."/>
            <person name="Islam M.M."/>
            <person name="Ahmed B."/>
            <person name="Halim A."/>
            <person name="Hossen Q.M.M."/>
            <person name="Hossain M.Z."/>
            <person name="Ahmed R."/>
            <person name="Khan M.M."/>
            <person name="Islam R."/>
            <person name="Rashid M.M."/>
            <person name="Khan S.A."/>
            <person name="Rahman M.S."/>
            <person name="Alam M."/>
        </authorList>
    </citation>
    <scope>NUCLEOTIDE SEQUENCE [LARGE SCALE GENOMIC DNA]</scope>
    <source>
        <strain evidence="2">cv. CVL-1</strain>
        <tissue evidence="1">Whole seedling</tissue>
    </source>
</reference>
<keyword evidence="2" id="KW-1185">Reference proteome</keyword>
<sequence>MYVKGGWLKTNVANVGNGLGLLGFAGDVAFGLRHSL</sequence>
<evidence type="ECO:0000313" key="2">
    <source>
        <dbReference type="Proteomes" id="UP000188268"/>
    </source>
</evidence>
<dbReference type="EMBL" id="AWWV01016013">
    <property type="protein sequence ID" value="OMO50889.1"/>
    <property type="molecule type" value="Genomic_DNA"/>
</dbReference>
<protein>
    <submittedName>
        <fullName evidence="1">Uncharacterized protein</fullName>
    </submittedName>
</protein>
<dbReference type="AlphaFoldDB" id="A0A1R3FYH7"/>
<name>A0A1R3FYH7_COCAP</name>
<accession>A0A1R3FYH7</accession>